<dbReference type="Pfam" id="PF00612">
    <property type="entry name" value="IQ"/>
    <property type="match status" value="3"/>
</dbReference>
<dbReference type="SMART" id="SM00015">
    <property type="entry name" value="IQ"/>
    <property type="match status" value="3"/>
</dbReference>
<keyword evidence="5" id="KW-1185">Reference proteome</keyword>
<dbReference type="RefSeq" id="XP_034109196.1">
    <property type="nucleotide sequence ID" value="XM_034253305.2"/>
</dbReference>
<dbReference type="Gene3D" id="1.20.5.190">
    <property type="match status" value="1"/>
</dbReference>
<dbReference type="GeneID" id="117571251"/>
<dbReference type="InterPro" id="IPR051185">
    <property type="entry name" value="ASPM"/>
</dbReference>
<comment type="subcellular location">
    <subcellularLocation>
        <location evidence="1">Cytoplasm</location>
    </subcellularLocation>
</comment>
<evidence type="ECO:0000256" key="4">
    <source>
        <dbReference type="ARBA" id="ARBA00022860"/>
    </source>
</evidence>
<dbReference type="PANTHER" id="PTHR22706:SF1">
    <property type="entry name" value="ASSEMBLY FACTOR FOR SPINDLE MICROTUBULES"/>
    <property type="match status" value="1"/>
</dbReference>
<dbReference type="GO" id="GO:0005516">
    <property type="term" value="F:calmodulin binding"/>
    <property type="evidence" value="ECO:0007669"/>
    <property type="project" value="UniProtKB-KW"/>
</dbReference>
<evidence type="ECO:0000256" key="3">
    <source>
        <dbReference type="ARBA" id="ARBA00022737"/>
    </source>
</evidence>
<dbReference type="GO" id="GO:0000922">
    <property type="term" value="C:spindle pole"/>
    <property type="evidence" value="ECO:0007669"/>
    <property type="project" value="TreeGrafter"/>
</dbReference>
<evidence type="ECO:0000313" key="5">
    <source>
        <dbReference type="Proteomes" id="UP000515160"/>
    </source>
</evidence>
<dbReference type="PANTHER" id="PTHR22706">
    <property type="entry name" value="ASSEMBLY FACTOR FOR SPINDLE MICROTUBULES"/>
    <property type="match status" value="1"/>
</dbReference>
<proteinExistence type="predicted"/>
<dbReference type="GO" id="GO:0007051">
    <property type="term" value="P:spindle organization"/>
    <property type="evidence" value="ECO:0007669"/>
    <property type="project" value="TreeGrafter"/>
</dbReference>
<evidence type="ECO:0000256" key="1">
    <source>
        <dbReference type="ARBA" id="ARBA00004496"/>
    </source>
</evidence>
<dbReference type="InterPro" id="IPR000048">
    <property type="entry name" value="IQ_motif_EF-hand-BS"/>
</dbReference>
<gene>
    <name evidence="6" type="primary">LOC117571251</name>
</gene>
<dbReference type="GO" id="GO:0005737">
    <property type="term" value="C:cytoplasm"/>
    <property type="evidence" value="ECO:0007669"/>
    <property type="project" value="UniProtKB-SubCell"/>
</dbReference>
<dbReference type="GO" id="GO:0051295">
    <property type="term" value="P:establishment of meiotic spindle localization"/>
    <property type="evidence" value="ECO:0007669"/>
    <property type="project" value="TreeGrafter"/>
</dbReference>
<dbReference type="PROSITE" id="PS50096">
    <property type="entry name" value="IQ"/>
    <property type="match status" value="2"/>
</dbReference>
<dbReference type="CDD" id="cd23767">
    <property type="entry name" value="IQCD"/>
    <property type="match status" value="1"/>
</dbReference>
<accession>A0A6P8WZJ1</accession>
<dbReference type="Proteomes" id="UP000515160">
    <property type="component" value="Chromosome 3"/>
</dbReference>
<protein>
    <submittedName>
        <fullName evidence="6">Uncharacterized protein LOC117571251</fullName>
    </submittedName>
</protein>
<dbReference type="AlphaFoldDB" id="A0A6P8WZJ1"/>
<dbReference type="GO" id="GO:0000278">
    <property type="term" value="P:mitotic cell cycle"/>
    <property type="evidence" value="ECO:0007669"/>
    <property type="project" value="TreeGrafter"/>
</dbReference>
<sequence length="370" mass="43806">MARNVFLDKETKLRQSRLLPEMASSTSKCSTELLCEFNSEWSQSSDITIPRTPTLILDYVQFLAARTIQRHWRGFSSRKSEVDTKKAAITIQRWWRGYQVRGKYMLIMERMLQDRLMDMYNNAATKIQALFRGWWSRQAVHDLSALKRIQRCAAQDLLNCVAYKLHHLLRTHSIPGVYSLRDSNCLSRVEKLLSTMTFRFYNARVHNVLMKREVNFKNFRRNFTKNSNYTTVPYTGPNDRVTCKPHCEDFLSKTINTDKLMYKIIAAYDDAQRDLTAKKTQYNLAERKRRKHIDKILEQKERRKCSFCVDVVASMRRWKIWDSEKLTISKDVFRNLGNLESFLNEAKDIVDDFQGRCHCKIMLHDVQECH</sequence>
<keyword evidence="2" id="KW-0963">Cytoplasm</keyword>
<organism evidence="5 6">
    <name type="scientific">Drosophila albomicans</name>
    <name type="common">Fruit fly</name>
    <dbReference type="NCBI Taxonomy" id="7291"/>
    <lineage>
        <taxon>Eukaryota</taxon>
        <taxon>Metazoa</taxon>
        <taxon>Ecdysozoa</taxon>
        <taxon>Arthropoda</taxon>
        <taxon>Hexapoda</taxon>
        <taxon>Insecta</taxon>
        <taxon>Pterygota</taxon>
        <taxon>Neoptera</taxon>
        <taxon>Endopterygota</taxon>
        <taxon>Diptera</taxon>
        <taxon>Brachycera</taxon>
        <taxon>Muscomorpha</taxon>
        <taxon>Ephydroidea</taxon>
        <taxon>Drosophilidae</taxon>
        <taxon>Drosophila</taxon>
    </lineage>
</organism>
<evidence type="ECO:0000256" key="2">
    <source>
        <dbReference type="ARBA" id="ARBA00022490"/>
    </source>
</evidence>
<name>A0A6P8WZJ1_DROAB</name>
<dbReference type="OrthoDB" id="190375at2759"/>
<dbReference type="InterPro" id="IPR027417">
    <property type="entry name" value="P-loop_NTPase"/>
</dbReference>
<evidence type="ECO:0000313" key="6">
    <source>
        <dbReference type="RefSeq" id="XP_034109196.1"/>
    </source>
</evidence>
<keyword evidence="4" id="KW-0112">Calmodulin-binding</keyword>
<keyword evidence="3" id="KW-0677">Repeat</keyword>
<reference evidence="6" key="1">
    <citation type="submission" date="2025-08" db="UniProtKB">
        <authorList>
            <consortium name="RefSeq"/>
        </authorList>
    </citation>
    <scope>IDENTIFICATION</scope>
    <source>
        <strain evidence="6">15112-1751.03</strain>
        <tissue evidence="6">Whole Adult</tissue>
    </source>
</reference>
<dbReference type="SUPFAM" id="SSF52540">
    <property type="entry name" value="P-loop containing nucleoside triphosphate hydrolases"/>
    <property type="match status" value="1"/>
</dbReference>